<dbReference type="Proteomes" id="UP000013827">
    <property type="component" value="Unassembled WGS sequence"/>
</dbReference>
<dbReference type="PANTHER" id="PTHR28617">
    <property type="entry name" value="CILIA- AND FLAGELLA-ASSOCIATED PROTEIN 77"/>
    <property type="match status" value="1"/>
</dbReference>
<dbReference type="GeneID" id="17284768"/>
<organism evidence="1 2">
    <name type="scientific">Emiliania huxleyi (strain CCMP1516)</name>
    <dbReference type="NCBI Taxonomy" id="280463"/>
    <lineage>
        <taxon>Eukaryota</taxon>
        <taxon>Haptista</taxon>
        <taxon>Haptophyta</taxon>
        <taxon>Prymnesiophyceae</taxon>
        <taxon>Isochrysidales</taxon>
        <taxon>Noelaerhabdaceae</taxon>
        <taxon>Emiliania</taxon>
    </lineage>
</organism>
<proteinExistence type="predicted"/>
<reference evidence="2" key="1">
    <citation type="journal article" date="2013" name="Nature">
        <title>Pan genome of the phytoplankton Emiliania underpins its global distribution.</title>
        <authorList>
            <person name="Read B.A."/>
            <person name="Kegel J."/>
            <person name="Klute M.J."/>
            <person name="Kuo A."/>
            <person name="Lefebvre S.C."/>
            <person name="Maumus F."/>
            <person name="Mayer C."/>
            <person name="Miller J."/>
            <person name="Monier A."/>
            <person name="Salamov A."/>
            <person name="Young J."/>
            <person name="Aguilar M."/>
            <person name="Claverie J.M."/>
            <person name="Frickenhaus S."/>
            <person name="Gonzalez K."/>
            <person name="Herman E.K."/>
            <person name="Lin Y.C."/>
            <person name="Napier J."/>
            <person name="Ogata H."/>
            <person name="Sarno A.F."/>
            <person name="Shmutz J."/>
            <person name="Schroeder D."/>
            <person name="de Vargas C."/>
            <person name="Verret F."/>
            <person name="von Dassow P."/>
            <person name="Valentin K."/>
            <person name="Van de Peer Y."/>
            <person name="Wheeler G."/>
            <person name="Dacks J.B."/>
            <person name="Delwiche C.F."/>
            <person name="Dyhrman S.T."/>
            <person name="Glockner G."/>
            <person name="John U."/>
            <person name="Richards T."/>
            <person name="Worden A.Z."/>
            <person name="Zhang X."/>
            <person name="Grigoriev I.V."/>
            <person name="Allen A.E."/>
            <person name="Bidle K."/>
            <person name="Borodovsky M."/>
            <person name="Bowler C."/>
            <person name="Brownlee C."/>
            <person name="Cock J.M."/>
            <person name="Elias M."/>
            <person name="Gladyshev V.N."/>
            <person name="Groth M."/>
            <person name="Guda C."/>
            <person name="Hadaegh A."/>
            <person name="Iglesias-Rodriguez M.D."/>
            <person name="Jenkins J."/>
            <person name="Jones B.M."/>
            <person name="Lawson T."/>
            <person name="Leese F."/>
            <person name="Lindquist E."/>
            <person name="Lobanov A."/>
            <person name="Lomsadze A."/>
            <person name="Malik S.B."/>
            <person name="Marsh M.E."/>
            <person name="Mackinder L."/>
            <person name="Mock T."/>
            <person name="Mueller-Roeber B."/>
            <person name="Pagarete A."/>
            <person name="Parker M."/>
            <person name="Probert I."/>
            <person name="Quesneville H."/>
            <person name="Raines C."/>
            <person name="Rensing S.A."/>
            <person name="Riano-Pachon D.M."/>
            <person name="Richier S."/>
            <person name="Rokitta S."/>
            <person name="Shiraiwa Y."/>
            <person name="Soanes D.M."/>
            <person name="van der Giezen M."/>
            <person name="Wahlund T.M."/>
            <person name="Williams B."/>
            <person name="Wilson W."/>
            <person name="Wolfe G."/>
            <person name="Wurch L.L."/>
        </authorList>
    </citation>
    <scope>NUCLEOTIDE SEQUENCE</scope>
</reference>
<evidence type="ECO:0008006" key="3">
    <source>
        <dbReference type="Google" id="ProtNLM"/>
    </source>
</evidence>
<dbReference type="RefSeq" id="XP_005791926.1">
    <property type="nucleotide sequence ID" value="XM_005791869.1"/>
</dbReference>
<accession>A0A0D3KUR2</accession>
<name>A0A0D3KUR2_EMIH1</name>
<dbReference type="InterPro" id="IPR029147">
    <property type="entry name" value="CFAP77"/>
</dbReference>
<keyword evidence="2" id="KW-1185">Reference proteome</keyword>
<evidence type="ECO:0000313" key="2">
    <source>
        <dbReference type="Proteomes" id="UP000013827"/>
    </source>
</evidence>
<protein>
    <recommendedName>
        <fullName evidence="3">Flagellar associated protein</fullName>
    </recommendedName>
</protein>
<dbReference type="AlphaFoldDB" id="A0A0D3KUR2"/>
<dbReference type="KEGG" id="ehx:EMIHUDRAFT_97708"/>
<dbReference type="HOGENOM" id="CLU_1201730_0_0_1"/>
<dbReference type="PaxDb" id="2903-EOD39497"/>
<dbReference type="STRING" id="2903.R1DWJ8"/>
<reference evidence="1" key="2">
    <citation type="submission" date="2024-10" db="UniProtKB">
        <authorList>
            <consortium name="EnsemblProtists"/>
        </authorList>
    </citation>
    <scope>IDENTIFICATION</scope>
</reference>
<dbReference type="EnsemblProtists" id="EOD39497">
    <property type="protein sequence ID" value="EOD39497"/>
    <property type="gene ID" value="EMIHUDRAFT_97708"/>
</dbReference>
<dbReference type="PANTHER" id="PTHR28617:SF1">
    <property type="entry name" value="CILIA- AND FLAGELLA-ASSOCIATED PROTEIN 77"/>
    <property type="match status" value="1"/>
</dbReference>
<sequence length="231" mass="25477">MEADMQPEGYSHNRRDATMTPLCGSHRVDTKNSLLQKSNLGCVRTTSYDLPQDFSFTFGMANKPDGLTAHTVIDNWAEFTGTKNARPPKDFKAMNRAALRAGHTTAKGVREHSTVHDIRMPVRSGSIRRAPFAPDASVTAGTQSGEAESFTDLMAHGYRYDWVLQTELAENLGGGRKLGKPSPTKSTRLLRAAAEHHALQDYSFPPSLPAESTWKMNKFKNVKSRVTALQA</sequence>
<dbReference type="Pfam" id="PF14825">
    <property type="entry name" value="CFAP77"/>
    <property type="match status" value="1"/>
</dbReference>
<evidence type="ECO:0000313" key="1">
    <source>
        <dbReference type="EnsemblProtists" id="EOD39497"/>
    </source>
</evidence>